<evidence type="ECO:0000313" key="3">
    <source>
        <dbReference type="Proteomes" id="UP000774617"/>
    </source>
</evidence>
<evidence type="ECO:0000256" key="1">
    <source>
        <dbReference type="SAM" id="MobiDB-lite"/>
    </source>
</evidence>
<gene>
    <name evidence="2" type="ORF">B0J12DRAFT_454934</name>
</gene>
<proteinExistence type="predicted"/>
<accession>A0ABQ8GID6</accession>
<reference evidence="2 3" key="1">
    <citation type="journal article" date="2021" name="Nat. Commun.">
        <title>Genetic determinants of endophytism in the Arabidopsis root mycobiome.</title>
        <authorList>
            <person name="Mesny F."/>
            <person name="Miyauchi S."/>
            <person name="Thiergart T."/>
            <person name="Pickel B."/>
            <person name="Atanasova L."/>
            <person name="Karlsson M."/>
            <person name="Huettel B."/>
            <person name="Barry K.W."/>
            <person name="Haridas S."/>
            <person name="Chen C."/>
            <person name="Bauer D."/>
            <person name="Andreopoulos W."/>
            <person name="Pangilinan J."/>
            <person name="LaButti K."/>
            <person name="Riley R."/>
            <person name="Lipzen A."/>
            <person name="Clum A."/>
            <person name="Drula E."/>
            <person name="Henrissat B."/>
            <person name="Kohler A."/>
            <person name="Grigoriev I.V."/>
            <person name="Martin F.M."/>
            <person name="Hacquard S."/>
        </authorList>
    </citation>
    <scope>NUCLEOTIDE SEQUENCE [LARGE SCALE GENOMIC DNA]</scope>
    <source>
        <strain evidence="2 3">MPI-SDFR-AT-0080</strain>
    </source>
</reference>
<evidence type="ECO:0000313" key="2">
    <source>
        <dbReference type="EMBL" id="KAH7054495.1"/>
    </source>
</evidence>
<dbReference type="Proteomes" id="UP000774617">
    <property type="component" value="Unassembled WGS sequence"/>
</dbReference>
<keyword evidence="3" id="KW-1185">Reference proteome</keyword>
<feature type="region of interest" description="Disordered" evidence="1">
    <location>
        <begin position="77"/>
        <end position="101"/>
    </location>
</feature>
<sequence>MPARPRTSRVITMVIFLHSSTVPTHFMQPSNRIQKSPPNRLPLQSISHLPMKNWRKAGLLSAKVTLVFYPNNNNFPPEDHNNVFKLGPSHSHRTRPDQTPR</sequence>
<name>A0ABQ8GID6_9PEZI</name>
<protein>
    <submittedName>
        <fullName evidence="2">Uncharacterized protein</fullName>
    </submittedName>
</protein>
<dbReference type="EMBL" id="JAGTJR010000009">
    <property type="protein sequence ID" value="KAH7054495.1"/>
    <property type="molecule type" value="Genomic_DNA"/>
</dbReference>
<comment type="caution">
    <text evidence="2">The sequence shown here is derived from an EMBL/GenBank/DDBJ whole genome shotgun (WGS) entry which is preliminary data.</text>
</comment>
<organism evidence="2 3">
    <name type="scientific">Macrophomina phaseolina</name>
    <dbReference type="NCBI Taxonomy" id="35725"/>
    <lineage>
        <taxon>Eukaryota</taxon>
        <taxon>Fungi</taxon>
        <taxon>Dikarya</taxon>
        <taxon>Ascomycota</taxon>
        <taxon>Pezizomycotina</taxon>
        <taxon>Dothideomycetes</taxon>
        <taxon>Dothideomycetes incertae sedis</taxon>
        <taxon>Botryosphaeriales</taxon>
        <taxon>Botryosphaeriaceae</taxon>
        <taxon>Macrophomina</taxon>
    </lineage>
</organism>